<organism evidence="1 2">
    <name type="scientific">Amycolatopsis pigmentata</name>
    <dbReference type="NCBI Taxonomy" id="450801"/>
    <lineage>
        <taxon>Bacteria</taxon>
        <taxon>Bacillati</taxon>
        <taxon>Actinomycetota</taxon>
        <taxon>Actinomycetes</taxon>
        <taxon>Pseudonocardiales</taxon>
        <taxon>Pseudonocardiaceae</taxon>
        <taxon>Amycolatopsis</taxon>
    </lineage>
</organism>
<gene>
    <name evidence="1" type="ORF">ACFSXZ_04330</name>
</gene>
<evidence type="ECO:0000313" key="2">
    <source>
        <dbReference type="Proteomes" id="UP001597417"/>
    </source>
</evidence>
<sequence>MASTRQREEAVAMSEFPSAASAVHRLRIVVLWVETDIWCDPCNALCATAISYVVEEPDAVPPGLHLLTYCHACEMRDVP</sequence>
<dbReference type="EMBL" id="JBHUKR010000004">
    <property type="protein sequence ID" value="MFD2415550.1"/>
    <property type="molecule type" value="Genomic_DNA"/>
</dbReference>
<reference evidence="2" key="1">
    <citation type="journal article" date="2019" name="Int. J. Syst. Evol. Microbiol.">
        <title>The Global Catalogue of Microorganisms (GCM) 10K type strain sequencing project: providing services to taxonomists for standard genome sequencing and annotation.</title>
        <authorList>
            <consortium name="The Broad Institute Genomics Platform"/>
            <consortium name="The Broad Institute Genome Sequencing Center for Infectious Disease"/>
            <person name="Wu L."/>
            <person name="Ma J."/>
        </authorList>
    </citation>
    <scope>NUCLEOTIDE SEQUENCE [LARGE SCALE GENOMIC DNA]</scope>
    <source>
        <strain evidence="2">CGMCC 4.7645</strain>
    </source>
</reference>
<proteinExistence type="predicted"/>
<comment type="caution">
    <text evidence="1">The sequence shown here is derived from an EMBL/GenBank/DDBJ whole genome shotgun (WGS) entry which is preliminary data.</text>
</comment>
<evidence type="ECO:0000313" key="1">
    <source>
        <dbReference type="EMBL" id="MFD2415550.1"/>
    </source>
</evidence>
<name>A0ABW5FLR0_9PSEU</name>
<protein>
    <submittedName>
        <fullName evidence="1">Uncharacterized protein</fullName>
    </submittedName>
</protein>
<keyword evidence="2" id="KW-1185">Reference proteome</keyword>
<dbReference type="Proteomes" id="UP001597417">
    <property type="component" value="Unassembled WGS sequence"/>
</dbReference>
<dbReference type="RefSeq" id="WP_378261445.1">
    <property type="nucleotide sequence ID" value="NZ_JBHUKR010000004.1"/>
</dbReference>
<accession>A0ABW5FLR0</accession>